<keyword evidence="1" id="KW-1133">Transmembrane helix</keyword>
<keyword evidence="1" id="KW-0812">Transmembrane</keyword>
<name>A0A286GIM2_9ACTN</name>
<accession>A0A286GIM2</accession>
<keyword evidence="1" id="KW-0472">Membrane</keyword>
<reference evidence="3" key="1">
    <citation type="submission" date="2017-09" db="EMBL/GenBank/DDBJ databases">
        <authorList>
            <person name="Varghese N."/>
            <person name="Submissions S."/>
        </authorList>
    </citation>
    <scope>NUCLEOTIDE SEQUENCE [LARGE SCALE GENOMIC DNA]</scope>
    <source>
        <strain evidence="3">DSM 44270</strain>
    </source>
</reference>
<protein>
    <submittedName>
        <fullName evidence="2">Uncharacterized protein</fullName>
    </submittedName>
</protein>
<evidence type="ECO:0000256" key="1">
    <source>
        <dbReference type="SAM" id="Phobius"/>
    </source>
</evidence>
<proteinExistence type="predicted"/>
<dbReference type="AlphaFoldDB" id="A0A286GIM2"/>
<sequence length="30" mass="2900">MAIAGVVLGWVGVGILLPGMVVGAAARTGY</sequence>
<organism evidence="2 3">
    <name type="scientific">Blastococcus haudaquaticus</name>
    <dbReference type="NCBI Taxonomy" id="1938745"/>
    <lineage>
        <taxon>Bacteria</taxon>
        <taxon>Bacillati</taxon>
        <taxon>Actinomycetota</taxon>
        <taxon>Actinomycetes</taxon>
        <taxon>Geodermatophilales</taxon>
        <taxon>Geodermatophilaceae</taxon>
        <taxon>Blastococcus</taxon>
    </lineage>
</organism>
<dbReference type="EMBL" id="OCNK01000001">
    <property type="protein sequence ID" value="SOD95387.1"/>
    <property type="molecule type" value="Genomic_DNA"/>
</dbReference>
<dbReference type="Proteomes" id="UP000219482">
    <property type="component" value="Unassembled WGS sequence"/>
</dbReference>
<keyword evidence="3" id="KW-1185">Reference proteome</keyword>
<feature type="transmembrane region" description="Helical" evidence="1">
    <location>
        <begin position="6"/>
        <end position="26"/>
    </location>
</feature>
<gene>
    <name evidence="2" type="ORF">SAMN06272739_1195</name>
</gene>
<evidence type="ECO:0000313" key="2">
    <source>
        <dbReference type="EMBL" id="SOD95387.1"/>
    </source>
</evidence>
<evidence type="ECO:0000313" key="3">
    <source>
        <dbReference type="Proteomes" id="UP000219482"/>
    </source>
</evidence>